<protein>
    <submittedName>
        <fullName evidence="2">Uncharacterized protein</fullName>
    </submittedName>
</protein>
<organism evidence="2 3">
    <name type="scientific">Panicum virgatum</name>
    <name type="common">Blackwell switchgrass</name>
    <dbReference type="NCBI Taxonomy" id="38727"/>
    <lineage>
        <taxon>Eukaryota</taxon>
        <taxon>Viridiplantae</taxon>
        <taxon>Streptophyta</taxon>
        <taxon>Embryophyta</taxon>
        <taxon>Tracheophyta</taxon>
        <taxon>Spermatophyta</taxon>
        <taxon>Magnoliopsida</taxon>
        <taxon>Liliopsida</taxon>
        <taxon>Poales</taxon>
        <taxon>Poaceae</taxon>
        <taxon>PACMAD clade</taxon>
        <taxon>Panicoideae</taxon>
        <taxon>Panicodae</taxon>
        <taxon>Paniceae</taxon>
        <taxon>Panicinae</taxon>
        <taxon>Panicum</taxon>
        <taxon>Panicum sect. Hiantes</taxon>
    </lineage>
</organism>
<evidence type="ECO:0000256" key="1">
    <source>
        <dbReference type="SAM" id="MobiDB-lite"/>
    </source>
</evidence>
<evidence type="ECO:0000313" key="2">
    <source>
        <dbReference type="EMBL" id="KAG2562715.1"/>
    </source>
</evidence>
<gene>
    <name evidence="2" type="ORF">PVAP13_8KG252733</name>
</gene>
<keyword evidence="3" id="KW-1185">Reference proteome</keyword>
<evidence type="ECO:0000313" key="3">
    <source>
        <dbReference type="Proteomes" id="UP000823388"/>
    </source>
</evidence>
<name>A0A8T0PNP4_PANVG</name>
<comment type="caution">
    <text evidence="2">The sequence shown here is derived from an EMBL/GenBank/DDBJ whole genome shotgun (WGS) entry which is preliminary data.</text>
</comment>
<accession>A0A8T0PNP4</accession>
<feature type="region of interest" description="Disordered" evidence="1">
    <location>
        <begin position="77"/>
        <end position="138"/>
    </location>
</feature>
<reference evidence="2" key="1">
    <citation type="submission" date="2020-05" db="EMBL/GenBank/DDBJ databases">
        <title>WGS assembly of Panicum virgatum.</title>
        <authorList>
            <person name="Lovell J.T."/>
            <person name="Jenkins J."/>
            <person name="Shu S."/>
            <person name="Juenger T.E."/>
            <person name="Schmutz J."/>
        </authorList>
    </citation>
    <scope>NUCLEOTIDE SEQUENCE</scope>
    <source>
        <strain evidence="2">AP13</strain>
    </source>
</reference>
<dbReference type="EMBL" id="CM029051">
    <property type="protein sequence ID" value="KAG2562715.1"/>
    <property type="molecule type" value="Genomic_DNA"/>
</dbReference>
<dbReference type="AlphaFoldDB" id="A0A8T0PNP4"/>
<feature type="compositionally biased region" description="Pro residues" evidence="1">
    <location>
        <begin position="96"/>
        <end position="107"/>
    </location>
</feature>
<proteinExistence type="predicted"/>
<dbReference type="Proteomes" id="UP000823388">
    <property type="component" value="Chromosome 8K"/>
</dbReference>
<feature type="region of interest" description="Disordered" evidence="1">
    <location>
        <begin position="160"/>
        <end position="190"/>
    </location>
</feature>
<feature type="compositionally biased region" description="Low complexity" evidence="1">
    <location>
        <begin position="77"/>
        <end position="95"/>
    </location>
</feature>
<sequence>MAHGSWEERIAAIGRNAESTGDRNISLPAVDFFPSVFILRATPLLPFPLHTVSPSLPSGSRAWRPIWICILSSVPGPSRRPMAAEPRSAAAAHPSPSKPTFPEPPSSGQPLAAAGSRHNSAQSQIQSPQEPPVHASASATACHHLKSIVVGSIVLSDAPTEAANQPSAAPTKRVRRRRGAVRRRSPPAPPPDAVFFFAYNFF</sequence>
<feature type="compositionally biased region" description="Polar residues" evidence="1">
    <location>
        <begin position="117"/>
        <end position="128"/>
    </location>
</feature>
<feature type="compositionally biased region" description="Basic residues" evidence="1">
    <location>
        <begin position="172"/>
        <end position="185"/>
    </location>
</feature>